<dbReference type="OrthoDB" id="5638464at2"/>
<keyword evidence="1" id="KW-0472">Membrane</keyword>
<dbReference type="HOGENOM" id="CLU_2479514_0_0_6"/>
<name>A0A098G5T5_9GAMM</name>
<protein>
    <submittedName>
        <fullName evidence="2">Uncharacterized protein</fullName>
    </submittedName>
</protein>
<evidence type="ECO:0000313" key="2">
    <source>
        <dbReference type="EMBL" id="CEG57817.1"/>
    </source>
</evidence>
<evidence type="ECO:0000256" key="1">
    <source>
        <dbReference type="SAM" id="Phobius"/>
    </source>
</evidence>
<dbReference type="EMBL" id="LN614827">
    <property type="protein sequence ID" value="CEG57817.1"/>
    <property type="molecule type" value="Genomic_DNA"/>
</dbReference>
<reference evidence="3" key="1">
    <citation type="submission" date="2014-09" db="EMBL/GenBank/DDBJ databases">
        <authorList>
            <person name="Gomez-Valero L."/>
        </authorList>
    </citation>
    <scope>NUCLEOTIDE SEQUENCE [LARGE SCALE GENOMIC DNA]</scope>
    <source>
        <strain evidence="3">ATCC700992</strain>
    </source>
</reference>
<gene>
    <name evidence="2" type="ORF">LFA_2445</name>
</gene>
<dbReference type="Proteomes" id="UP000032430">
    <property type="component" value="Chromosome I"/>
</dbReference>
<dbReference type="AlphaFoldDB" id="A0A098G5T5"/>
<organism evidence="2 3">
    <name type="scientific">Legionella fallonii LLAP-10</name>
    <dbReference type="NCBI Taxonomy" id="1212491"/>
    <lineage>
        <taxon>Bacteria</taxon>
        <taxon>Pseudomonadati</taxon>
        <taxon>Pseudomonadota</taxon>
        <taxon>Gammaproteobacteria</taxon>
        <taxon>Legionellales</taxon>
        <taxon>Legionellaceae</taxon>
        <taxon>Legionella</taxon>
    </lineage>
</organism>
<keyword evidence="1" id="KW-0812">Transmembrane</keyword>
<evidence type="ECO:0000313" key="3">
    <source>
        <dbReference type="Proteomes" id="UP000032430"/>
    </source>
</evidence>
<dbReference type="GeneID" id="48946329"/>
<accession>A0A098G5T5</accession>
<keyword evidence="1" id="KW-1133">Transmembrane helix</keyword>
<sequence>MGKVDIAKTFAASFKQAAGNTAAGVYSSCIRFIAIMMVIIAVIWCINHFMGNEEREQDGFLIRLGSRSIRIVMGLCLFILILIVKGN</sequence>
<keyword evidence="3" id="KW-1185">Reference proteome</keyword>
<proteinExistence type="predicted"/>
<feature type="transmembrane region" description="Helical" evidence="1">
    <location>
        <begin position="23"/>
        <end position="46"/>
    </location>
</feature>
<feature type="transmembrane region" description="Helical" evidence="1">
    <location>
        <begin position="67"/>
        <end position="84"/>
    </location>
</feature>
<dbReference type="RefSeq" id="WP_040534879.1">
    <property type="nucleotide sequence ID" value="NZ_LN614827.1"/>
</dbReference>
<dbReference type="KEGG" id="lfa:LFA_2445"/>
<dbReference type="STRING" id="1212491.LFA_2445"/>